<dbReference type="SUPFAM" id="SSF89796">
    <property type="entry name" value="CoA-transferase family III (CaiB/BaiF)"/>
    <property type="match status" value="1"/>
</dbReference>
<keyword evidence="4" id="KW-1185">Reference proteome</keyword>
<accession>A0A6G4ASF0</accession>
<gene>
    <name evidence="3" type="ORF">G4H13_35410</name>
</gene>
<protein>
    <submittedName>
        <fullName evidence="3">CoA transferase</fullName>
    </submittedName>
</protein>
<dbReference type="EMBL" id="JAAIKT010000060">
    <property type="protein sequence ID" value="NEW75501.1"/>
    <property type="molecule type" value="Genomic_DNA"/>
</dbReference>
<reference evidence="3" key="1">
    <citation type="submission" date="2020-02" db="EMBL/GenBank/DDBJ databases">
        <title>A new Streptomyces sp. for controlling soil-borne diseases.</title>
        <authorList>
            <person name="Li X."/>
            <person name="Tian Y."/>
            <person name="Gao K."/>
        </authorList>
    </citation>
    <scope>NUCLEOTIDE SEQUENCE [LARGE SCALE GENOMIC DNA]</scope>
    <source>
        <strain evidence="3">0250</strain>
    </source>
</reference>
<evidence type="ECO:0000256" key="2">
    <source>
        <dbReference type="SAM" id="MobiDB-lite"/>
    </source>
</evidence>
<proteinExistence type="predicted"/>
<dbReference type="Gene3D" id="3.30.1540.10">
    <property type="entry name" value="formyl-coa transferase, domain 3"/>
    <property type="match status" value="1"/>
</dbReference>
<sequence>MARGHTPIRAGGPPLSTPAPAAPPPLLDGIRVLDLTNVLAGPFAGYQLALHGADVLKVEMPGAGDLARQLGADRQLSEDLLGASFLAQNAGKRSLTLNLKEDEGRAALLRAVRESDVLLENFRPGVMDRLGVGREVLMRENPRLIYCAVSGFGQTGPLRARPAYDQIVQGLSGMMSVTGTPEVSPLRAGFPVADTLGGMAAAFAVAAALVRRERTGGGAYLDVSMLEAALTAMGWVTSNYLITGRPPRPMGNENFTAAPSGTFRTADGYLNIAANRQRQFATLCRLIGRAELLDDERFTHPADRKAHREELRAEIEKGLAERTAEEWEEILADAGVPAARVLSVPDALGLEQLAERDFVRTLPFPDGRTRELRVLGSPFRVDGAPAAATAPPPLLGQHTDQVLAELGYTPKEIDAMRERGAI</sequence>
<dbReference type="InterPro" id="IPR050483">
    <property type="entry name" value="CoA-transferase_III_domain"/>
</dbReference>
<dbReference type="GO" id="GO:0008410">
    <property type="term" value="F:CoA-transferase activity"/>
    <property type="evidence" value="ECO:0007669"/>
    <property type="project" value="TreeGrafter"/>
</dbReference>
<evidence type="ECO:0000313" key="4">
    <source>
        <dbReference type="Proteomes" id="UP000476310"/>
    </source>
</evidence>
<dbReference type="InterPro" id="IPR044855">
    <property type="entry name" value="CoA-Trfase_III_dom3_sf"/>
</dbReference>
<feature type="region of interest" description="Disordered" evidence="2">
    <location>
        <begin position="1"/>
        <end position="22"/>
    </location>
</feature>
<dbReference type="Proteomes" id="UP000476310">
    <property type="component" value="Unassembled WGS sequence"/>
</dbReference>
<organism evidence="3 4">
    <name type="scientific">Streptomyces rhizosphaericus</name>
    <dbReference type="NCBI Taxonomy" id="114699"/>
    <lineage>
        <taxon>Bacteria</taxon>
        <taxon>Bacillati</taxon>
        <taxon>Actinomycetota</taxon>
        <taxon>Actinomycetes</taxon>
        <taxon>Kitasatosporales</taxon>
        <taxon>Streptomycetaceae</taxon>
        <taxon>Streptomyces</taxon>
        <taxon>Streptomyces violaceusniger group</taxon>
    </lineage>
</organism>
<dbReference type="Pfam" id="PF02515">
    <property type="entry name" value="CoA_transf_3"/>
    <property type="match status" value="1"/>
</dbReference>
<dbReference type="InterPro" id="IPR023606">
    <property type="entry name" value="CoA-Trfase_III_dom_1_sf"/>
</dbReference>
<evidence type="ECO:0000313" key="3">
    <source>
        <dbReference type="EMBL" id="NEW75501.1"/>
    </source>
</evidence>
<dbReference type="Gene3D" id="3.40.50.10540">
    <property type="entry name" value="Crotonobetainyl-coa:carnitine coa-transferase, domain 1"/>
    <property type="match status" value="1"/>
</dbReference>
<evidence type="ECO:0000256" key="1">
    <source>
        <dbReference type="ARBA" id="ARBA00022679"/>
    </source>
</evidence>
<dbReference type="InterPro" id="IPR003673">
    <property type="entry name" value="CoA-Trfase_fam_III"/>
</dbReference>
<dbReference type="PANTHER" id="PTHR48207">
    <property type="entry name" value="SUCCINATE--HYDROXYMETHYLGLUTARATE COA-TRANSFERASE"/>
    <property type="match status" value="1"/>
</dbReference>
<keyword evidence="1 3" id="KW-0808">Transferase</keyword>
<dbReference type="PANTHER" id="PTHR48207:SF3">
    <property type="entry name" value="SUCCINATE--HYDROXYMETHYLGLUTARATE COA-TRANSFERASE"/>
    <property type="match status" value="1"/>
</dbReference>
<name>A0A6G4ASF0_9ACTN</name>
<dbReference type="AlphaFoldDB" id="A0A6G4ASF0"/>
<comment type="caution">
    <text evidence="3">The sequence shown here is derived from an EMBL/GenBank/DDBJ whole genome shotgun (WGS) entry which is preliminary data.</text>
</comment>